<organism evidence="1 2">
    <name type="scientific">Romanomermis culicivorax</name>
    <name type="common">Nematode worm</name>
    <dbReference type="NCBI Taxonomy" id="13658"/>
    <lineage>
        <taxon>Eukaryota</taxon>
        <taxon>Metazoa</taxon>
        <taxon>Ecdysozoa</taxon>
        <taxon>Nematoda</taxon>
        <taxon>Enoplea</taxon>
        <taxon>Dorylaimia</taxon>
        <taxon>Mermithida</taxon>
        <taxon>Mermithoidea</taxon>
        <taxon>Mermithidae</taxon>
        <taxon>Romanomermis</taxon>
    </lineage>
</organism>
<reference evidence="2" key="1">
    <citation type="submission" date="2022-11" db="UniProtKB">
        <authorList>
            <consortium name="WormBaseParasite"/>
        </authorList>
    </citation>
    <scope>IDENTIFICATION</scope>
</reference>
<sequence length="63" mass="7018">MAKEDYKFSGAGHLKVHHGQANVNFLRIDACPCHHLFFIMPVTPKASLLSQGLNTANHLVEDF</sequence>
<evidence type="ECO:0000313" key="2">
    <source>
        <dbReference type="WBParaSite" id="nRc.2.0.1.t14460-RA"/>
    </source>
</evidence>
<keyword evidence="1" id="KW-1185">Reference proteome</keyword>
<dbReference type="AlphaFoldDB" id="A0A915IKW7"/>
<dbReference type="Proteomes" id="UP000887565">
    <property type="component" value="Unplaced"/>
</dbReference>
<evidence type="ECO:0000313" key="1">
    <source>
        <dbReference type="Proteomes" id="UP000887565"/>
    </source>
</evidence>
<accession>A0A915IKW7</accession>
<protein>
    <submittedName>
        <fullName evidence="2">Uncharacterized protein</fullName>
    </submittedName>
</protein>
<proteinExistence type="predicted"/>
<dbReference type="WBParaSite" id="nRc.2.0.1.t14460-RA">
    <property type="protein sequence ID" value="nRc.2.0.1.t14460-RA"/>
    <property type="gene ID" value="nRc.2.0.1.g14460"/>
</dbReference>
<name>A0A915IKW7_ROMCU</name>